<keyword evidence="1" id="KW-0812">Transmembrane</keyword>
<reference evidence="2" key="1">
    <citation type="submission" date="2021-06" db="EMBL/GenBank/DDBJ databases">
        <authorList>
            <person name="Hodson N. C."/>
            <person name="Mongue J. A."/>
            <person name="Jaron S. K."/>
        </authorList>
    </citation>
    <scope>NUCLEOTIDE SEQUENCE</scope>
</reference>
<dbReference type="AlphaFoldDB" id="A0A8J2JCY4"/>
<accession>A0A8J2JCY4</accession>
<organism evidence="2 3">
    <name type="scientific">Allacma fusca</name>
    <dbReference type="NCBI Taxonomy" id="39272"/>
    <lineage>
        <taxon>Eukaryota</taxon>
        <taxon>Metazoa</taxon>
        <taxon>Ecdysozoa</taxon>
        <taxon>Arthropoda</taxon>
        <taxon>Hexapoda</taxon>
        <taxon>Collembola</taxon>
        <taxon>Symphypleona</taxon>
        <taxon>Sminthuridae</taxon>
        <taxon>Allacma</taxon>
    </lineage>
</organism>
<evidence type="ECO:0000256" key="1">
    <source>
        <dbReference type="SAM" id="Phobius"/>
    </source>
</evidence>
<feature type="transmembrane region" description="Helical" evidence="1">
    <location>
        <begin position="20"/>
        <end position="41"/>
    </location>
</feature>
<name>A0A8J2JCY4_9HEXA</name>
<keyword evidence="1" id="KW-0472">Membrane</keyword>
<proteinExistence type="predicted"/>
<sequence length="63" mass="6868">SQVLVEEYNEFMELSDTQVSWISGLSPLGAFVGSILAPIPLRIFGPRGTILFLGGPIFLCAWL</sequence>
<evidence type="ECO:0000313" key="3">
    <source>
        <dbReference type="Proteomes" id="UP000708208"/>
    </source>
</evidence>
<keyword evidence="1" id="KW-1133">Transmembrane helix</keyword>
<feature type="non-terminal residue" evidence="2">
    <location>
        <position position="63"/>
    </location>
</feature>
<feature type="non-terminal residue" evidence="2">
    <location>
        <position position="1"/>
    </location>
</feature>
<protein>
    <submittedName>
        <fullName evidence="2">Uncharacterized protein</fullName>
    </submittedName>
</protein>
<evidence type="ECO:0000313" key="2">
    <source>
        <dbReference type="EMBL" id="CAG7717865.1"/>
    </source>
</evidence>
<dbReference type="OrthoDB" id="6612291at2759"/>
<keyword evidence="3" id="KW-1185">Reference proteome</keyword>
<dbReference type="Proteomes" id="UP000708208">
    <property type="component" value="Unassembled WGS sequence"/>
</dbReference>
<comment type="caution">
    <text evidence="2">The sequence shown here is derived from an EMBL/GenBank/DDBJ whole genome shotgun (WGS) entry which is preliminary data.</text>
</comment>
<gene>
    <name evidence="2" type="ORF">AFUS01_LOCUS7299</name>
</gene>
<dbReference type="EMBL" id="CAJVCH010049255">
    <property type="protein sequence ID" value="CAG7717865.1"/>
    <property type="molecule type" value="Genomic_DNA"/>
</dbReference>